<accession>A0A8S5RAC3</accession>
<dbReference type="SUPFAM" id="SSF46955">
    <property type="entry name" value="Putative DNA-binding domain"/>
    <property type="match status" value="1"/>
</dbReference>
<feature type="domain" description="Helix-turn-helix" evidence="1">
    <location>
        <begin position="55"/>
        <end position="100"/>
    </location>
</feature>
<name>A0A8S5RAC3_9CAUD</name>
<dbReference type="Pfam" id="PF12728">
    <property type="entry name" value="HTH_17"/>
    <property type="match status" value="1"/>
</dbReference>
<sequence>MEANLIALAKACPDAIISVKVSDLIEANEALVARTKEQLEQIITDQSVETYPSREKVAELLDVDLSTLWRWAKRGLLVPIEIGGRRRYKMSDVRRILNGRAAQ</sequence>
<dbReference type="InterPro" id="IPR041657">
    <property type="entry name" value="HTH_17"/>
</dbReference>
<protein>
    <recommendedName>
        <fullName evidence="1">Helix-turn-helix domain-containing protein</fullName>
    </recommendedName>
</protein>
<proteinExistence type="predicted"/>
<evidence type="ECO:0000313" key="2">
    <source>
        <dbReference type="EMBL" id="DAE28106.1"/>
    </source>
</evidence>
<dbReference type="InterPro" id="IPR009061">
    <property type="entry name" value="DNA-bd_dom_put_sf"/>
</dbReference>
<evidence type="ECO:0000259" key="1">
    <source>
        <dbReference type="Pfam" id="PF12728"/>
    </source>
</evidence>
<dbReference type="EMBL" id="BK015851">
    <property type="protein sequence ID" value="DAE28106.1"/>
    <property type="molecule type" value="Genomic_DNA"/>
</dbReference>
<dbReference type="Gene3D" id="1.10.1660.10">
    <property type="match status" value="1"/>
</dbReference>
<organism evidence="2">
    <name type="scientific">Podoviridae sp. cthVG1</name>
    <dbReference type="NCBI Taxonomy" id="2827297"/>
    <lineage>
        <taxon>Viruses</taxon>
        <taxon>Duplodnaviria</taxon>
        <taxon>Heunggongvirae</taxon>
        <taxon>Uroviricota</taxon>
        <taxon>Caudoviricetes</taxon>
    </lineage>
</organism>
<reference evidence="2" key="1">
    <citation type="journal article" date="2021" name="Proc. Natl. Acad. Sci. U.S.A.">
        <title>A Catalog of Tens of Thousands of Viruses from Human Metagenomes Reveals Hidden Associations with Chronic Diseases.</title>
        <authorList>
            <person name="Tisza M.J."/>
            <person name="Buck C.B."/>
        </authorList>
    </citation>
    <scope>NUCLEOTIDE SEQUENCE</scope>
    <source>
        <strain evidence="2">CthVG1</strain>
    </source>
</reference>